<dbReference type="HOGENOM" id="CLU_1700209_0_0_2"/>
<gene>
    <name evidence="1" type="ordered locus">Ferp_1375</name>
</gene>
<name>D3RYG3_FERPA</name>
<protein>
    <submittedName>
        <fullName evidence="1">Uncharacterized protein</fullName>
    </submittedName>
</protein>
<reference evidence="1 2" key="2">
    <citation type="journal article" date="2011" name="Stand. Genomic Sci.">
        <title>Complete genome sequence of Ferroglobus placidus AEDII12DO.</title>
        <authorList>
            <person name="Anderson I."/>
            <person name="Risso C."/>
            <person name="Holmes D."/>
            <person name="Lucas S."/>
            <person name="Copeland A."/>
            <person name="Lapidus A."/>
            <person name="Cheng J.F."/>
            <person name="Bruce D."/>
            <person name="Goodwin L."/>
            <person name="Pitluck S."/>
            <person name="Saunders E."/>
            <person name="Brettin T."/>
            <person name="Detter J.C."/>
            <person name="Han C."/>
            <person name="Tapia R."/>
            <person name="Larimer F."/>
            <person name="Land M."/>
            <person name="Hauser L."/>
            <person name="Woyke T."/>
            <person name="Lovley D."/>
            <person name="Kyrpides N."/>
            <person name="Ivanova N."/>
        </authorList>
    </citation>
    <scope>NUCLEOTIDE SEQUENCE [LARGE SCALE GENOMIC DNA]</scope>
    <source>
        <strain evidence="2">DSM 10642 / AEDII12DO</strain>
    </source>
</reference>
<dbReference type="EMBL" id="CP001899">
    <property type="protein sequence ID" value="ADC65526.1"/>
    <property type="molecule type" value="Genomic_DNA"/>
</dbReference>
<keyword evidence="2" id="KW-1185">Reference proteome</keyword>
<dbReference type="GeneID" id="8778892"/>
<evidence type="ECO:0000313" key="2">
    <source>
        <dbReference type="Proteomes" id="UP000002613"/>
    </source>
</evidence>
<dbReference type="AlphaFoldDB" id="D3RYG3"/>
<accession>D3RYG3</accession>
<reference evidence="2" key="1">
    <citation type="submission" date="2010-02" db="EMBL/GenBank/DDBJ databases">
        <title>Complete sequence of Ferroglobus placidus DSM 10642.</title>
        <authorList>
            <consortium name="US DOE Joint Genome Institute"/>
            <person name="Lucas S."/>
            <person name="Copeland A."/>
            <person name="Lapidus A."/>
            <person name="Cheng J.-F."/>
            <person name="Bruce D."/>
            <person name="Goodwin L."/>
            <person name="Pitluck S."/>
            <person name="Saunders E."/>
            <person name="Brettin T."/>
            <person name="Detter J.C."/>
            <person name="Han C."/>
            <person name="Tapia R."/>
            <person name="Larimer F."/>
            <person name="Land M."/>
            <person name="Hauser L."/>
            <person name="Kyrpides N."/>
            <person name="Ivanova N."/>
            <person name="Holmes D."/>
            <person name="Lovley D."/>
            <person name="Kyrpides N."/>
            <person name="Anderson I.J."/>
            <person name="Woyke T."/>
        </authorList>
    </citation>
    <scope>NUCLEOTIDE SEQUENCE [LARGE SCALE GENOMIC DNA]</scope>
    <source>
        <strain evidence="2">DSM 10642 / AEDII12DO</strain>
    </source>
</reference>
<evidence type="ECO:0000313" key="1">
    <source>
        <dbReference type="EMBL" id="ADC65526.1"/>
    </source>
</evidence>
<dbReference type="RefSeq" id="WP_012965869.1">
    <property type="nucleotide sequence ID" value="NC_013849.1"/>
</dbReference>
<organism evidence="1 2">
    <name type="scientific">Ferroglobus placidus (strain DSM 10642 / AEDII12DO)</name>
    <dbReference type="NCBI Taxonomy" id="589924"/>
    <lineage>
        <taxon>Archaea</taxon>
        <taxon>Methanobacteriati</taxon>
        <taxon>Methanobacteriota</taxon>
        <taxon>Archaeoglobi</taxon>
        <taxon>Archaeoglobales</taxon>
        <taxon>Archaeoglobaceae</taxon>
        <taxon>Ferroglobus</taxon>
    </lineage>
</organism>
<dbReference type="PaxDb" id="589924-Ferp_1375"/>
<proteinExistence type="predicted"/>
<dbReference type="STRING" id="589924.Ferp_1375"/>
<dbReference type="KEGG" id="fpl:Ferp_1375"/>
<dbReference type="Proteomes" id="UP000002613">
    <property type="component" value="Chromosome"/>
</dbReference>
<sequence>MEEKPSEKEIVKILHAILYAFEAAVGTPGSKVLIHVSRKIPEIFGKFGFDLRKGENPEESVKRLLKILEETGMLKDTEFKRIDEQTFEFRLGECSLAESKVHDILKEEKVFCPYSIAVAAVLREATGRDVVLSESELTEKGSVTKMRLYKYVVL</sequence>